<protein>
    <submittedName>
        <fullName evidence="1">Uncharacterized protein</fullName>
    </submittedName>
</protein>
<dbReference type="RefSeq" id="WP_013328787.1">
    <property type="nucleotide sequence ID" value="NC_014507.1"/>
</dbReference>
<dbReference type="STRING" id="679926.Mpet_0838"/>
<sequence precursor="true">MKIGLFLIAAIMLALFVSAGCTDSGSQSSGGDSSGYSEGLTYSLSSGPVQHYRSDGTCYYRVETVDVRNNGADDARNVVARCNLVDPSTNEVVDTYSKYFEVIEAGDHQGFSVSLNGECGTAYKLEVDISRDEK</sequence>
<evidence type="ECO:0000313" key="1">
    <source>
        <dbReference type="EMBL" id="ADN35609.1"/>
    </source>
</evidence>
<accession>E1RJ91</accession>
<dbReference type="AlphaFoldDB" id="E1RJ91"/>
<dbReference type="GeneID" id="9743296"/>
<dbReference type="EMBL" id="CP002117">
    <property type="protein sequence ID" value="ADN35609.1"/>
    <property type="molecule type" value="Genomic_DNA"/>
</dbReference>
<dbReference type="Proteomes" id="UP000006565">
    <property type="component" value="Chromosome"/>
</dbReference>
<dbReference type="eggNOG" id="arCOG07682">
    <property type="taxonomic scope" value="Archaea"/>
</dbReference>
<proteinExistence type="predicted"/>
<dbReference type="PROSITE" id="PS51257">
    <property type="entry name" value="PROKAR_LIPOPROTEIN"/>
    <property type="match status" value="1"/>
</dbReference>
<keyword evidence="2" id="KW-1185">Reference proteome</keyword>
<dbReference type="OrthoDB" id="105477at2157"/>
<dbReference type="HOGENOM" id="CLU_1891460_0_0_2"/>
<gene>
    <name evidence="1" type="ordered locus">Mpet_0838</name>
</gene>
<name>E1RJ91_METP4</name>
<organism evidence="1 2">
    <name type="scientific">Methanolacinia petrolearia (strain DSM 11571 / OCM 486 / SEBR 4847)</name>
    <name type="common">Methanoplanus petrolearius</name>
    <dbReference type="NCBI Taxonomy" id="679926"/>
    <lineage>
        <taxon>Archaea</taxon>
        <taxon>Methanobacteriati</taxon>
        <taxon>Methanobacteriota</taxon>
        <taxon>Stenosarchaea group</taxon>
        <taxon>Methanomicrobia</taxon>
        <taxon>Methanomicrobiales</taxon>
        <taxon>Methanomicrobiaceae</taxon>
        <taxon>Methanolacinia</taxon>
    </lineage>
</organism>
<evidence type="ECO:0000313" key="2">
    <source>
        <dbReference type="Proteomes" id="UP000006565"/>
    </source>
</evidence>
<dbReference type="KEGG" id="mpi:Mpet_0838"/>
<reference evidence="1 2" key="1">
    <citation type="journal article" date="2010" name="Stand. Genomic Sci.">
        <title>Complete genome sequence of Methanoplanus petrolearius type strain (SEBR 4847).</title>
        <authorList>
            <person name="Brambilla E."/>
            <person name="Djao O.D."/>
            <person name="Daligault H."/>
            <person name="Lapidus A."/>
            <person name="Lucas S."/>
            <person name="Hammon N."/>
            <person name="Nolan M."/>
            <person name="Tice H."/>
            <person name="Cheng J.F."/>
            <person name="Han C."/>
            <person name="Tapia R."/>
            <person name="Goodwin L."/>
            <person name="Pitluck S."/>
            <person name="Liolios K."/>
            <person name="Ivanova N."/>
            <person name="Mavromatis K."/>
            <person name="Mikhailova N."/>
            <person name="Pati A."/>
            <person name="Chen A."/>
            <person name="Palaniappan K."/>
            <person name="Land M."/>
            <person name="Hauser L."/>
            <person name="Chang Y.J."/>
            <person name="Jeffries C.D."/>
            <person name="Rohde M."/>
            <person name="Spring S."/>
            <person name="Sikorski J."/>
            <person name="Goker M."/>
            <person name="Woyke T."/>
            <person name="Bristow J."/>
            <person name="Eisen J.A."/>
            <person name="Markowitz V."/>
            <person name="Hugenholtz P."/>
            <person name="Kyrpides N.C."/>
            <person name="Klenk H.P."/>
        </authorList>
    </citation>
    <scope>NUCLEOTIDE SEQUENCE [LARGE SCALE GENOMIC DNA]</scope>
    <source>
        <strain evidence="2">DSM 11571 / OCM 486 / SEBR 4847</strain>
    </source>
</reference>